<gene>
    <name evidence="1" type="ORF">SJ2017_2202</name>
</gene>
<dbReference type="RefSeq" id="WP_080915818.1">
    <property type="nucleotide sequence ID" value="NZ_CP020472.1"/>
</dbReference>
<keyword evidence="2" id="KW-1185">Reference proteome</keyword>
<name>A0ABM6JJV0_9GAMM</name>
<protein>
    <recommendedName>
        <fullName evidence="3">Hedgehog/Intein (Hint) domain-containing protein</fullName>
    </recommendedName>
</protein>
<evidence type="ECO:0000313" key="2">
    <source>
        <dbReference type="Proteomes" id="UP000191820"/>
    </source>
</evidence>
<evidence type="ECO:0000313" key="1">
    <source>
        <dbReference type="EMBL" id="ARD22495.1"/>
    </source>
</evidence>
<dbReference type="EMBL" id="CP020472">
    <property type="protein sequence ID" value="ARD22495.1"/>
    <property type="molecule type" value="Genomic_DNA"/>
</dbReference>
<reference evidence="1 2" key="1">
    <citation type="submission" date="2017-03" db="EMBL/GenBank/DDBJ databases">
        <title>Genome sequencing of Shewanella japonica KCTC 22435.</title>
        <authorList>
            <person name="Kim K.M."/>
        </authorList>
    </citation>
    <scope>NUCLEOTIDE SEQUENCE [LARGE SCALE GENOMIC DNA]</scope>
    <source>
        <strain evidence="1 2">KCTC 22435</strain>
    </source>
</reference>
<dbReference type="Proteomes" id="UP000191820">
    <property type="component" value="Chromosome"/>
</dbReference>
<accession>A0ABM6JJV0</accession>
<organism evidence="1 2">
    <name type="scientific">Shewanella japonica</name>
    <dbReference type="NCBI Taxonomy" id="93973"/>
    <lineage>
        <taxon>Bacteria</taxon>
        <taxon>Pseudomonadati</taxon>
        <taxon>Pseudomonadota</taxon>
        <taxon>Gammaproteobacteria</taxon>
        <taxon>Alteromonadales</taxon>
        <taxon>Shewanellaceae</taxon>
        <taxon>Shewanella</taxon>
    </lineage>
</organism>
<evidence type="ECO:0008006" key="3">
    <source>
        <dbReference type="Google" id="ProtNLM"/>
    </source>
</evidence>
<proteinExistence type="predicted"/>
<sequence length="234" mass="26252">MLEIKYTIDDITTLMYVDQVHIFSNFNKQWVTAASLKTGDKIIARNGSQASILRIVEVDTRKPNAELVAKLRDVKLSHNHHFFVTQQPQSALEVSCEQPPNDPLELIPYQLANKPSYLPNGEPTGHHSGPWVAAKYVDEVGNEFIGWGRANDRHCAEDAAVIDLKDKVADVSLLTQQNVTISHAYIRKYSKRGRLINTMSPCQYCRDNYGMALNDSRVGNSNVVKPGRDHLPIA</sequence>